<sequence>VTFTFSNGVKWVGEFSSTKHQYLKFTRFNPWNITEYDKKGRISEIFLVCNIPTKSLISEDLFSRQKTSVLMI</sequence>
<dbReference type="AlphaFoldDB" id="A0A382MJB5"/>
<name>A0A382MJB5_9ZZZZ</name>
<dbReference type="EMBL" id="UINC01093982">
    <property type="protein sequence ID" value="SVC48836.1"/>
    <property type="molecule type" value="Genomic_DNA"/>
</dbReference>
<reference evidence="1" key="1">
    <citation type="submission" date="2018-05" db="EMBL/GenBank/DDBJ databases">
        <authorList>
            <person name="Lanie J.A."/>
            <person name="Ng W.-L."/>
            <person name="Kazmierczak K.M."/>
            <person name="Andrzejewski T.M."/>
            <person name="Davidsen T.M."/>
            <person name="Wayne K.J."/>
            <person name="Tettelin H."/>
            <person name="Glass J.I."/>
            <person name="Rusch D."/>
            <person name="Podicherti R."/>
            <person name="Tsui H.-C.T."/>
            <person name="Winkler M.E."/>
        </authorList>
    </citation>
    <scope>NUCLEOTIDE SEQUENCE</scope>
</reference>
<gene>
    <name evidence="1" type="ORF">METZ01_LOCUS301690</name>
</gene>
<protein>
    <submittedName>
        <fullName evidence="1">Uncharacterized protein</fullName>
    </submittedName>
</protein>
<organism evidence="1">
    <name type="scientific">marine metagenome</name>
    <dbReference type="NCBI Taxonomy" id="408172"/>
    <lineage>
        <taxon>unclassified sequences</taxon>
        <taxon>metagenomes</taxon>
        <taxon>ecological metagenomes</taxon>
    </lineage>
</organism>
<proteinExistence type="predicted"/>
<feature type="non-terminal residue" evidence="1">
    <location>
        <position position="1"/>
    </location>
</feature>
<evidence type="ECO:0000313" key="1">
    <source>
        <dbReference type="EMBL" id="SVC48836.1"/>
    </source>
</evidence>
<accession>A0A382MJB5</accession>